<feature type="region of interest" description="Disordered" evidence="1">
    <location>
        <begin position="24"/>
        <end position="46"/>
    </location>
</feature>
<dbReference type="InterPro" id="IPR007109">
    <property type="entry name" value="Brix"/>
</dbReference>
<dbReference type="PANTHER" id="PTHR22734">
    <property type="entry name" value="U3 SMALL NUCLEOLAR RIBONUCLEOPROTEIN PROTEIN IMP4"/>
    <property type="match status" value="1"/>
</dbReference>
<dbReference type="GO" id="GO:0042134">
    <property type="term" value="F:rRNA primary transcript binding"/>
    <property type="evidence" value="ECO:0007669"/>
    <property type="project" value="InterPro"/>
</dbReference>
<keyword evidence="4" id="KW-1185">Reference proteome</keyword>
<dbReference type="SUPFAM" id="SSF52954">
    <property type="entry name" value="Class II aaRS ABD-related"/>
    <property type="match status" value="1"/>
</dbReference>
<dbReference type="FunFam" id="3.40.50.10480:FF:000002">
    <property type="entry name" value="Ribosome production factor 1"/>
    <property type="match status" value="1"/>
</dbReference>
<evidence type="ECO:0000256" key="1">
    <source>
        <dbReference type="SAM" id="MobiDB-lite"/>
    </source>
</evidence>
<dbReference type="OrthoDB" id="10253204at2759"/>
<gene>
    <name evidence="3" type="ORF">BpHYR1_047913</name>
</gene>
<organism evidence="3 4">
    <name type="scientific">Brachionus plicatilis</name>
    <name type="common">Marine rotifer</name>
    <name type="synonym">Brachionus muelleri</name>
    <dbReference type="NCBI Taxonomy" id="10195"/>
    <lineage>
        <taxon>Eukaryota</taxon>
        <taxon>Metazoa</taxon>
        <taxon>Spiralia</taxon>
        <taxon>Gnathifera</taxon>
        <taxon>Rotifera</taxon>
        <taxon>Eurotatoria</taxon>
        <taxon>Monogononta</taxon>
        <taxon>Pseudotrocha</taxon>
        <taxon>Ploima</taxon>
        <taxon>Brachionidae</taxon>
        <taxon>Brachionus</taxon>
    </lineage>
</organism>
<proteinExistence type="predicted"/>
<dbReference type="Proteomes" id="UP000276133">
    <property type="component" value="Unassembled WGS sequence"/>
</dbReference>
<dbReference type="GO" id="GO:0000470">
    <property type="term" value="P:maturation of LSU-rRNA"/>
    <property type="evidence" value="ECO:0007669"/>
    <property type="project" value="TreeGrafter"/>
</dbReference>
<dbReference type="SMART" id="SM00879">
    <property type="entry name" value="Brix"/>
    <property type="match status" value="1"/>
</dbReference>
<evidence type="ECO:0000259" key="2">
    <source>
        <dbReference type="PROSITE" id="PS50833"/>
    </source>
</evidence>
<comment type="caution">
    <text evidence="3">The sequence shown here is derived from an EMBL/GenBank/DDBJ whole genome shotgun (WGS) entry which is preliminary data.</text>
</comment>
<dbReference type="PANTHER" id="PTHR22734:SF3">
    <property type="entry name" value="RIBOSOME PRODUCTION FACTOR 1"/>
    <property type="match status" value="1"/>
</dbReference>
<dbReference type="InterPro" id="IPR044281">
    <property type="entry name" value="IMP4/RPF1"/>
</dbReference>
<dbReference type="AlphaFoldDB" id="A0A3M7PUY3"/>
<evidence type="ECO:0000313" key="4">
    <source>
        <dbReference type="Proteomes" id="UP000276133"/>
    </source>
</evidence>
<protein>
    <submittedName>
        <fullName evidence="3">Ribosome production factor 1</fullName>
    </submittedName>
</protein>
<dbReference type="PROSITE" id="PS50833">
    <property type="entry name" value="BRIX"/>
    <property type="match status" value="1"/>
</dbReference>
<feature type="domain" description="Brix" evidence="2">
    <location>
        <begin position="118"/>
        <end position="300"/>
    </location>
</feature>
<dbReference type="STRING" id="10195.A0A3M7PUY3"/>
<accession>A0A3M7PUY3</accession>
<dbReference type="GO" id="GO:0030687">
    <property type="term" value="C:preribosome, large subunit precursor"/>
    <property type="evidence" value="ECO:0007669"/>
    <property type="project" value="TreeGrafter"/>
</dbReference>
<evidence type="ECO:0000313" key="3">
    <source>
        <dbReference type="EMBL" id="RNA02774.1"/>
    </source>
</evidence>
<dbReference type="Pfam" id="PF04427">
    <property type="entry name" value="Brix"/>
    <property type="match status" value="1"/>
</dbReference>
<sequence length="324" mass="38197">MTKNPSEIKNKDVRTKMYLAMKKEKLKAKKKQKLENKDKPKQVPKTLENCRVKDETFINDIQNDQEVLFDLNTDEISRNLKRKSEEKCMSQDEFEKTIQEEEAELDEESGPNNSNDPKILITTNDIKIGYRTYKFCRELSRILPNADYFYKKKVRLSKIIPAAIKRDYSAILVVNENRKQPDGLMISLLPDGPTMNFKLNNLKLSDEIKDGGGFTKHKPEIIMNNFNTRLGLQIGRSFATLFPTDPQYEGRHCITFHNQRDFIFFRHHRYIFRNAKKVGLQELGPKFTLKLRSLQKGTFNSKFGEYEWVQKRHEMESNRRQFSI</sequence>
<reference evidence="3 4" key="1">
    <citation type="journal article" date="2018" name="Sci. Rep.">
        <title>Genomic signatures of local adaptation to the degree of environmental predictability in rotifers.</title>
        <authorList>
            <person name="Franch-Gras L."/>
            <person name="Hahn C."/>
            <person name="Garcia-Roger E.M."/>
            <person name="Carmona M.J."/>
            <person name="Serra M."/>
            <person name="Gomez A."/>
        </authorList>
    </citation>
    <scope>NUCLEOTIDE SEQUENCE [LARGE SCALE GENOMIC DNA]</scope>
    <source>
        <strain evidence="3">HYR1</strain>
    </source>
</reference>
<dbReference type="Gene3D" id="3.40.50.10480">
    <property type="entry name" value="Probable brix-domain ribosomal biogenesis protein"/>
    <property type="match status" value="1"/>
</dbReference>
<name>A0A3M7PUY3_BRAPC</name>
<dbReference type="GO" id="GO:0000460">
    <property type="term" value="P:maturation of 5.8S rRNA"/>
    <property type="evidence" value="ECO:0007669"/>
    <property type="project" value="TreeGrafter"/>
</dbReference>
<dbReference type="GO" id="GO:0005730">
    <property type="term" value="C:nucleolus"/>
    <property type="evidence" value="ECO:0007669"/>
    <property type="project" value="TreeGrafter"/>
</dbReference>
<dbReference type="EMBL" id="REGN01008759">
    <property type="protein sequence ID" value="RNA02774.1"/>
    <property type="molecule type" value="Genomic_DNA"/>
</dbReference>